<evidence type="ECO:0000313" key="2">
    <source>
        <dbReference type="EMBL" id="CAH6776784.1"/>
    </source>
</evidence>
<evidence type="ECO:0000313" key="3">
    <source>
        <dbReference type="Proteomes" id="UP001152836"/>
    </source>
</evidence>
<feature type="region of interest" description="Disordered" evidence="1">
    <location>
        <begin position="1"/>
        <end position="31"/>
    </location>
</feature>
<keyword evidence="3" id="KW-1185">Reference proteome</keyword>
<proteinExistence type="predicted"/>
<sequence>MSRRFTVTSLPPAAPAAATDPESRRHSVADPRWLPREDVKAFSLSLIRCPSCLEGEGQTGLEWPQGPEEREPSLATRGRS</sequence>
<dbReference type="Proteomes" id="UP001152836">
    <property type="component" value="Unassembled WGS sequence"/>
</dbReference>
<gene>
    <name evidence="2" type="primary">Slc12a5</name>
    <name evidence="2" type="ORF">PHOROB_LOCUS797</name>
</gene>
<feature type="region of interest" description="Disordered" evidence="1">
    <location>
        <begin position="55"/>
        <end position="80"/>
    </location>
</feature>
<protein>
    <submittedName>
        <fullName evidence="2">Slc12a5 protein</fullName>
    </submittedName>
</protein>
<name>A0AAU9YQR9_PHORO</name>
<evidence type="ECO:0000256" key="1">
    <source>
        <dbReference type="SAM" id="MobiDB-lite"/>
    </source>
</evidence>
<accession>A0AAU9YQR9</accession>
<reference evidence="2" key="1">
    <citation type="submission" date="2022-06" db="EMBL/GenBank/DDBJ databases">
        <authorList>
            <person name="Andreotti S."/>
            <person name="Wyler E."/>
        </authorList>
    </citation>
    <scope>NUCLEOTIDE SEQUENCE</scope>
</reference>
<comment type="caution">
    <text evidence="2">The sequence shown here is derived from an EMBL/GenBank/DDBJ whole genome shotgun (WGS) entry which is preliminary data.</text>
</comment>
<dbReference type="EMBL" id="CALSGD010000043">
    <property type="protein sequence ID" value="CAH6776784.1"/>
    <property type="molecule type" value="Genomic_DNA"/>
</dbReference>
<feature type="compositionally biased region" description="Basic and acidic residues" evidence="1">
    <location>
        <begin position="21"/>
        <end position="31"/>
    </location>
</feature>
<organism evidence="2 3">
    <name type="scientific">Phodopus roborovskii</name>
    <name type="common">Roborovski's desert hamster</name>
    <name type="synonym">Cricetulus roborovskii</name>
    <dbReference type="NCBI Taxonomy" id="109678"/>
    <lineage>
        <taxon>Eukaryota</taxon>
        <taxon>Metazoa</taxon>
        <taxon>Chordata</taxon>
        <taxon>Craniata</taxon>
        <taxon>Vertebrata</taxon>
        <taxon>Euteleostomi</taxon>
        <taxon>Mammalia</taxon>
        <taxon>Eutheria</taxon>
        <taxon>Euarchontoglires</taxon>
        <taxon>Glires</taxon>
        <taxon>Rodentia</taxon>
        <taxon>Myomorpha</taxon>
        <taxon>Muroidea</taxon>
        <taxon>Cricetidae</taxon>
        <taxon>Cricetinae</taxon>
        <taxon>Phodopus</taxon>
    </lineage>
</organism>
<dbReference type="AlphaFoldDB" id="A0AAU9YQR9"/>